<dbReference type="PANTHER" id="PTHR42852:SF13">
    <property type="entry name" value="PROTEIN DIPZ"/>
    <property type="match status" value="1"/>
</dbReference>
<keyword evidence="3" id="KW-1185">Reference proteome</keyword>
<sequence>MIGQVTAVRAPEWEVASWFNSGPLTVHGLRGRVVVLEAFQMLCPGCYTHSLPQAVRLHDLFRGEPVSVIGLHSVFENHAAMTPKDLLPFLRRSRIDFPVAVDAHRWDGEIDSPVTFDRYRMMGTPTTILIDRTGTIRFHEFGRFDDSALTTRIRDLLAE</sequence>
<dbReference type="PROSITE" id="PS51352">
    <property type="entry name" value="THIOREDOXIN_2"/>
    <property type="match status" value="1"/>
</dbReference>
<organism evidence="2 3">
    <name type="scientific">Actinoplanes couchii</name>
    <dbReference type="NCBI Taxonomy" id="403638"/>
    <lineage>
        <taxon>Bacteria</taxon>
        <taxon>Bacillati</taxon>
        <taxon>Actinomycetota</taxon>
        <taxon>Actinomycetes</taxon>
        <taxon>Micromonosporales</taxon>
        <taxon>Micromonosporaceae</taxon>
        <taxon>Actinoplanes</taxon>
    </lineage>
</organism>
<dbReference type="InterPro" id="IPR013766">
    <property type="entry name" value="Thioredoxin_domain"/>
</dbReference>
<comment type="caution">
    <text evidence="2">The sequence shown here is derived from an EMBL/GenBank/DDBJ whole genome shotgun (WGS) entry which is preliminary data.</text>
</comment>
<feature type="domain" description="Thioredoxin" evidence="1">
    <location>
        <begin position="4"/>
        <end position="158"/>
    </location>
</feature>
<dbReference type="InterPro" id="IPR013740">
    <property type="entry name" value="Redoxin"/>
</dbReference>
<evidence type="ECO:0000259" key="1">
    <source>
        <dbReference type="PROSITE" id="PS51352"/>
    </source>
</evidence>
<reference evidence="2 3" key="1">
    <citation type="submission" date="2021-01" db="EMBL/GenBank/DDBJ databases">
        <title>Whole genome shotgun sequence of Actinoplanes couchii NBRC 106145.</title>
        <authorList>
            <person name="Komaki H."/>
            <person name="Tamura T."/>
        </authorList>
    </citation>
    <scope>NUCLEOTIDE SEQUENCE [LARGE SCALE GENOMIC DNA]</scope>
    <source>
        <strain evidence="2 3">NBRC 106145</strain>
    </source>
</reference>
<proteinExistence type="predicted"/>
<dbReference type="RefSeq" id="WP_203798717.1">
    <property type="nucleotide sequence ID" value="NZ_BAAAQE010000018.1"/>
</dbReference>
<protein>
    <recommendedName>
        <fullName evidence="1">Thioredoxin domain-containing protein</fullName>
    </recommendedName>
</protein>
<dbReference type="EMBL" id="BOMG01000063">
    <property type="protein sequence ID" value="GID56777.1"/>
    <property type="molecule type" value="Genomic_DNA"/>
</dbReference>
<dbReference type="SUPFAM" id="SSF52833">
    <property type="entry name" value="Thioredoxin-like"/>
    <property type="match status" value="1"/>
</dbReference>
<dbReference type="Gene3D" id="3.40.30.10">
    <property type="entry name" value="Glutaredoxin"/>
    <property type="match status" value="1"/>
</dbReference>
<gene>
    <name evidence="2" type="ORF">Aco03nite_051810</name>
</gene>
<accession>A0ABQ3XE44</accession>
<name>A0ABQ3XE44_9ACTN</name>
<dbReference type="InterPro" id="IPR036249">
    <property type="entry name" value="Thioredoxin-like_sf"/>
</dbReference>
<dbReference type="PANTHER" id="PTHR42852">
    <property type="entry name" value="THIOL:DISULFIDE INTERCHANGE PROTEIN DSBE"/>
    <property type="match status" value="1"/>
</dbReference>
<evidence type="ECO:0000313" key="3">
    <source>
        <dbReference type="Proteomes" id="UP000612282"/>
    </source>
</evidence>
<dbReference type="Proteomes" id="UP000612282">
    <property type="component" value="Unassembled WGS sequence"/>
</dbReference>
<dbReference type="InterPro" id="IPR050553">
    <property type="entry name" value="Thioredoxin_ResA/DsbE_sf"/>
</dbReference>
<dbReference type="Pfam" id="PF08534">
    <property type="entry name" value="Redoxin"/>
    <property type="match status" value="1"/>
</dbReference>
<evidence type="ECO:0000313" key="2">
    <source>
        <dbReference type="EMBL" id="GID56777.1"/>
    </source>
</evidence>